<feature type="signal peptide" evidence="1">
    <location>
        <begin position="1"/>
        <end position="22"/>
    </location>
</feature>
<dbReference type="OrthoDB" id="997384at2"/>
<organism evidence="2 3">
    <name type="scientific">Dysgonomonas mossii DSM 22836</name>
    <dbReference type="NCBI Taxonomy" id="742767"/>
    <lineage>
        <taxon>Bacteria</taxon>
        <taxon>Pseudomonadati</taxon>
        <taxon>Bacteroidota</taxon>
        <taxon>Bacteroidia</taxon>
        <taxon>Bacteroidales</taxon>
        <taxon>Dysgonomonadaceae</taxon>
        <taxon>Dysgonomonas</taxon>
    </lineage>
</organism>
<gene>
    <name evidence="2" type="ORF">HMPREF9456_02519</name>
</gene>
<protein>
    <submittedName>
        <fullName evidence="2">Uncharacterized protein</fullName>
    </submittedName>
</protein>
<dbReference type="GeneID" id="78083145"/>
<comment type="caution">
    <text evidence="2">The sequence shown here is derived from an EMBL/GenBank/DDBJ whole genome shotgun (WGS) entry which is preliminary data.</text>
</comment>
<evidence type="ECO:0000256" key="1">
    <source>
        <dbReference type="SAM" id="SignalP"/>
    </source>
</evidence>
<evidence type="ECO:0000313" key="3">
    <source>
        <dbReference type="Proteomes" id="UP000006420"/>
    </source>
</evidence>
<dbReference type="AlphaFoldDB" id="F8X2M7"/>
<keyword evidence="3" id="KW-1185">Reference proteome</keyword>
<name>F8X2M7_9BACT</name>
<reference evidence="2 3" key="1">
    <citation type="submission" date="2011-04" db="EMBL/GenBank/DDBJ databases">
        <title>The Genome Sequence of Dysgonomonas mossii DSM 22836.</title>
        <authorList>
            <consortium name="The Broad Institute Genome Sequencing Platform"/>
            <person name="Earl A."/>
            <person name="Ward D."/>
            <person name="Feldgarden M."/>
            <person name="Gevers D."/>
            <person name="Pudlo N."/>
            <person name="Martens E."/>
            <person name="Allen-Vercoe E."/>
            <person name="Young S.K."/>
            <person name="Zeng Q."/>
            <person name="Gargeya S."/>
            <person name="Fitzgerald M."/>
            <person name="Haas B."/>
            <person name="Abouelleil A."/>
            <person name="Alvarado L."/>
            <person name="Arachchi H.M."/>
            <person name="Berlin A."/>
            <person name="Brown A."/>
            <person name="Chapman S.B."/>
            <person name="Chen Z."/>
            <person name="Dunbar C."/>
            <person name="Freedman E."/>
            <person name="Gearin G."/>
            <person name="Gellesch M."/>
            <person name="Goldberg J."/>
            <person name="Griggs A."/>
            <person name="Gujja S."/>
            <person name="Heiman D."/>
            <person name="Howarth C."/>
            <person name="Larson L."/>
            <person name="Lui A."/>
            <person name="MacDonald P.J.P."/>
            <person name="Mehta T."/>
            <person name="Montmayeur A."/>
            <person name="Murphy C."/>
            <person name="Neiman D."/>
            <person name="Pearson M."/>
            <person name="Priest M."/>
            <person name="Roberts A."/>
            <person name="Saif S."/>
            <person name="Shea T."/>
            <person name="Shenoy N."/>
            <person name="Sisk P."/>
            <person name="Stolte C."/>
            <person name="Sykes S."/>
            <person name="Yandava C."/>
            <person name="Wortman J."/>
            <person name="Nusbaum C."/>
            <person name="Birren B."/>
        </authorList>
    </citation>
    <scope>NUCLEOTIDE SEQUENCE [LARGE SCALE GENOMIC DNA]</scope>
    <source>
        <strain evidence="2 3">DSM 22836</strain>
    </source>
</reference>
<proteinExistence type="predicted"/>
<dbReference type="STRING" id="742767.HMPREF9456_02519"/>
<dbReference type="Proteomes" id="UP000006420">
    <property type="component" value="Unassembled WGS sequence"/>
</dbReference>
<keyword evidence="1" id="KW-0732">Signal</keyword>
<dbReference type="EMBL" id="ADLW01000013">
    <property type="protein sequence ID" value="EGK05717.1"/>
    <property type="molecule type" value="Genomic_DNA"/>
</dbReference>
<accession>F8X2M7</accession>
<dbReference type="HOGENOM" id="CLU_932957_0_0_10"/>
<dbReference type="RefSeq" id="WP_006843884.1">
    <property type="nucleotide sequence ID" value="NZ_AQWJ01000006.1"/>
</dbReference>
<feature type="chain" id="PRO_5003386008" evidence="1">
    <location>
        <begin position="23"/>
        <end position="298"/>
    </location>
</feature>
<sequence>MKKIIFCGLLFVFSAYSLYSQVGINAVSPEGALHIKSLTLPADNKGVLVGSDGSDGLSVSINDVEHPSASVSLGANNKAFIPNSVALVDARGNAAGNPIKNPVDGMVVYNTARGGEVPNNVIPGLYVFNSALNKWMYCLTESSNRQTKIYTLYSELTLPTTKLYNSANGTAGFAPLNLVAVGASTPTNYIEVMSDAAYAMMLTLSGAIPSVSSFQKMTIYVAAVSLKSDGTVDKVLDIAEIDPTAFSQGSRTGGVTYPLTLGFDAHRGERISVRIASYEGTPSWTLKPGETSIVFFKI</sequence>
<evidence type="ECO:0000313" key="2">
    <source>
        <dbReference type="EMBL" id="EGK05717.1"/>
    </source>
</evidence>